<dbReference type="Proteomes" id="UP000000560">
    <property type="component" value="Chromosome VIII"/>
</dbReference>
<dbReference type="GO" id="GO:0006351">
    <property type="term" value="P:DNA-templated transcription"/>
    <property type="evidence" value="ECO:0007669"/>
    <property type="project" value="InterPro"/>
</dbReference>
<dbReference type="HOGENOM" id="CLU_010813_3_0_1"/>
<organism evidence="7 8">
    <name type="scientific">Emericella nidulans (strain FGSC A4 / ATCC 38163 / CBS 112.46 / NRRL 194 / M139)</name>
    <name type="common">Aspergillus nidulans</name>
    <dbReference type="NCBI Taxonomy" id="227321"/>
    <lineage>
        <taxon>Eukaryota</taxon>
        <taxon>Fungi</taxon>
        <taxon>Dikarya</taxon>
        <taxon>Ascomycota</taxon>
        <taxon>Pezizomycotina</taxon>
        <taxon>Eurotiomycetes</taxon>
        <taxon>Eurotiomycetidae</taxon>
        <taxon>Eurotiales</taxon>
        <taxon>Aspergillaceae</taxon>
        <taxon>Aspergillus</taxon>
        <taxon>Aspergillus subgen. Nidulantes</taxon>
    </lineage>
</organism>
<reference evidence="8" key="2">
    <citation type="journal article" date="2009" name="Fungal Genet. Biol.">
        <title>The 2008 update of the Aspergillus nidulans genome annotation: a community effort.</title>
        <authorList>
            <person name="Wortman J.R."/>
            <person name="Gilsenan J.M."/>
            <person name="Joardar V."/>
            <person name="Deegan J."/>
            <person name="Clutterbuck J."/>
            <person name="Andersen M.R."/>
            <person name="Archer D."/>
            <person name="Bencina M."/>
            <person name="Braus G."/>
            <person name="Coutinho P."/>
            <person name="von Dohren H."/>
            <person name="Doonan J."/>
            <person name="Driessen A.J."/>
            <person name="Durek P."/>
            <person name="Espeso E."/>
            <person name="Fekete E."/>
            <person name="Flipphi M."/>
            <person name="Estrada C.G."/>
            <person name="Geysens S."/>
            <person name="Goldman G."/>
            <person name="de Groot P.W."/>
            <person name="Hansen K."/>
            <person name="Harris S.D."/>
            <person name="Heinekamp T."/>
            <person name="Helmstaedt K."/>
            <person name="Henrissat B."/>
            <person name="Hofmann G."/>
            <person name="Homan T."/>
            <person name="Horio T."/>
            <person name="Horiuchi H."/>
            <person name="James S."/>
            <person name="Jones M."/>
            <person name="Karaffa L."/>
            <person name="Karanyi Z."/>
            <person name="Kato M."/>
            <person name="Keller N."/>
            <person name="Kelly D.E."/>
            <person name="Kiel J.A."/>
            <person name="Kim J.M."/>
            <person name="van der Klei I.J."/>
            <person name="Klis F.M."/>
            <person name="Kovalchuk A."/>
            <person name="Krasevec N."/>
            <person name="Kubicek C.P."/>
            <person name="Liu B."/>
            <person name="Maccabe A."/>
            <person name="Meyer V."/>
            <person name="Mirabito P."/>
            <person name="Miskei M."/>
            <person name="Mos M."/>
            <person name="Mullins J."/>
            <person name="Nelson D.R."/>
            <person name="Nielsen J."/>
            <person name="Oakley B.R."/>
            <person name="Osmani S.A."/>
            <person name="Pakula T."/>
            <person name="Paszewski A."/>
            <person name="Paulsen I."/>
            <person name="Pilsyk S."/>
            <person name="Pocsi I."/>
            <person name="Punt P.J."/>
            <person name="Ram A.F."/>
            <person name="Ren Q."/>
            <person name="Robellet X."/>
            <person name="Robson G."/>
            <person name="Seiboth B."/>
            <person name="van Solingen P."/>
            <person name="Specht T."/>
            <person name="Sun J."/>
            <person name="Taheri-Talesh N."/>
            <person name="Takeshita N."/>
            <person name="Ussery D."/>
            <person name="vanKuyk P.A."/>
            <person name="Visser H."/>
            <person name="van de Vondervoort P.J."/>
            <person name="de Vries R.P."/>
            <person name="Walton J."/>
            <person name="Xiang X."/>
            <person name="Xiong Y."/>
            <person name="Zeng A.P."/>
            <person name="Brandt B.W."/>
            <person name="Cornell M.J."/>
            <person name="van den Hondel C.A."/>
            <person name="Visser J."/>
            <person name="Oliver S.G."/>
            <person name="Turner G."/>
        </authorList>
    </citation>
    <scope>GENOME REANNOTATION</scope>
    <source>
        <strain evidence="8">FGSC A4 / ATCC 38163 / CBS 112.46 / NRRL 194 / M139</strain>
    </source>
</reference>
<keyword evidence="3" id="KW-0238">DNA-binding</keyword>
<keyword evidence="1" id="KW-0479">Metal-binding</keyword>
<feature type="domain" description="Zn(2)-C6 fungal-type" evidence="6">
    <location>
        <begin position="20"/>
        <end position="50"/>
    </location>
</feature>
<reference evidence="8" key="1">
    <citation type="journal article" date="2005" name="Nature">
        <title>Sequencing of Aspergillus nidulans and comparative analysis with A. fumigatus and A. oryzae.</title>
        <authorList>
            <person name="Galagan J.E."/>
            <person name="Calvo S.E."/>
            <person name="Cuomo C."/>
            <person name="Ma L.J."/>
            <person name="Wortman J.R."/>
            <person name="Batzoglou S."/>
            <person name="Lee S.I."/>
            <person name="Basturkmen M."/>
            <person name="Spevak C.C."/>
            <person name="Clutterbuck J."/>
            <person name="Kapitonov V."/>
            <person name="Jurka J."/>
            <person name="Scazzocchio C."/>
            <person name="Farman M."/>
            <person name="Butler J."/>
            <person name="Purcell S."/>
            <person name="Harris S."/>
            <person name="Braus G.H."/>
            <person name="Draht O."/>
            <person name="Busch S."/>
            <person name="D'Enfert C."/>
            <person name="Bouchier C."/>
            <person name="Goldman G.H."/>
            <person name="Bell-Pedersen D."/>
            <person name="Griffiths-Jones S."/>
            <person name="Doonan J.H."/>
            <person name="Yu J."/>
            <person name="Vienken K."/>
            <person name="Pain A."/>
            <person name="Freitag M."/>
            <person name="Selker E.U."/>
            <person name="Archer D.B."/>
            <person name="Penalva M.A."/>
            <person name="Oakley B.R."/>
            <person name="Momany M."/>
            <person name="Tanaka T."/>
            <person name="Kumagai T."/>
            <person name="Asai K."/>
            <person name="Machida M."/>
            <person name="Nierman W.C."/>
            <person name="Denning D.W."/>
            <person name="Caddick M."/>
            <person name="Hynes M."/>
            <person name="Paoletti M."/>
            <person name="Fischer R."/>
            <person name="Miller B."/>
            <person name="Dyer P."/>
            <person name="Sachs M.S."/>
            <person name="Osmani S.A."/>
            <person name="Birren B.W."/>
        </authorList>
    </citation>
    <scope>NUCLEOTIDE SEQUENCE [LARGE SCALE GENOMIC DNA]</scope>
    <source>
        <strain evidence="8">FGSC A4 / ATCC 38163 / CBS 112.46 / NRRL 194 / M139</strain>
    </source>
</reference>
<dbReference type="InterPro" id="IPR001138">
    <property type="entry name" value="Zn2Cys6_DnaBD"/>
</dbReference>
<evidence type="ECO:0000256" key="1">
    <source>
        <dbReference type="ARBA" id="ARBA00022723"/>
    </source>
</evidence>
<evidence type="ECO:0000256" key="2">
    <source>
        <dbReference type="ARBA" id="ARBA00023015"/>
    </source>
</evidence>
<dbReference type="SMART" id="SM00906">
    <property type="entry name" value="Fungal_trans"/>
    <property type="match status" value="1"/>
</dbReference>
<evidence type="ECO:0000256" key="3">
    <source>
        <dbReference type="ARBA" id="ARBA00023125"/>
    </source>
</evidence>
<keyword evidence="4" id="KW-0804">Transcription</keyword>
<dbReference type="Pfam" id="PF00172">
    <property type="entry name" value="Zn_clus"/>
    <property type="match status" value="1"/>
</dbReference>
<name>C8VS80_EMENI</name>
<dbReference type="SMART" id="SM00066">
    <property type="entry name" value="GAL4"/>
    <property type="match status" value="1"/>
</dbReference>
<dbReference type="eggNOG" id="ENOG502SKXY">
    <property type="taxonomic scope" value="Eukaryota"/>
</dbReference>
<evidence type="ECO:0000259" key="6">
    <source>
        <dbReference type="PROSITE" id="PS50048"/>
    </source>
</evidence>
<dbReference type="GeneID" id="3684115"/>
<dbReference type="RefSeq" id="XP_050469002.1">
    <property type="nucleotide sequence ID" value="XM_050613166.1"/>
</dbReference>
<dbReference type="EMBL" id="BN001308">
    <property type="protein sequence ID" value="CBF87757.1"/>
    <property type="molecule type" value="Genomic_DNA"/>
</dbReference>
<evidence type="ECO:0000313" key="7">
    <source>
        <dbReference type="EMBL" id="CBF87757.1"/>
    </source>
</evidence>
<keyword evidence="2" id="KW-0805">Transcription regulation</keyword>
<dbReference type="PANTHER" id="PTHR46910:SF20">
    <property type="entry name" value="ZN(II)2CYS6 TRANSCRIPTION FACTOR (EUROFUNG)-RELATED"/>
    <property type="match status" value="1"/>
</dbReference>
<dbReference type="GO" id="GO:0005634">
    <property type="term" value="C:nucleus"/>
    <property type="evidence" value="ECO:0000318"/>
    <property type="project" value="GO_Central"/>
</dbReference>
<accession>C8VS80</accession>
<dbReference type="GO" id="GO:0045944">
    <property type="term" value="P:positive regulation of transcription by RNA polymerase II"/>
    <property type="evidence" value="ECO:0000318"/>
    <property type="project" value="GO_Central"/>
</dbReference>
<evidence type="ECO:0000313" key="8">
    <source>
        <dbReference type="Proteomes" id="UP000000560"/>
    </source>
</evidence>
<dbReference type="InParanoid" id="C8VS80"/>
<dbReference type="STRING" id="227321.C8VS80"/>
<evidence type="ECO:0000256" key="5">
    <source>
        <dbReference type="ARBA" id="ARBA00023242"/>
    </source>
</evidence>
<evidence type="ECO:0000256" key="4">
    <source>
        <dbReference type="ARBA" id="ARBA00023163"/>
    </source>
</evidence>
<dbReference type="Pfam" id="PF04082">
    <property type="entry name" value="Fungal_trans"/>
    <property type="match status" value="1"/>
</dbReference>
<sequence length="571" mass="64347">MASVHTTPSGRPIRRGLGNACQLCRLRKVRCDRVKPACENCRLARIPCVFSSLSDRPRRTVHQSHVQKLEVQLRERCLSPGLTLAGTRLSDPGRFDTALATFQWHLSFCDLPDSFDLAGFSNELVKTVGPVAPSELAVVKPKWPSSQLVRSALEYFKKTHLYSVFPVVDVDETAQIIKDNELDLNDASIDTRSRACLGAFTALITGLRRDEPVFVAAGADPIAHVRAVLTLLPDLVLQDRSPRALETLLMTALYITPMGEPQTSEALLSLAVRIVFNTGANRAETERKSPHLRAMFWLLYSFDKENSLRRSQPPLIHDADCDLDLPSTYLFEYTDYHFFQNELSSHALLYPSDLRMALLKSRIYRLLYSVEAQRQSEARRLQRIRELDQELVNLKASFPRHCQPDDFAKGLVPDTLFHDLSLRGANIHLGYYFCLTKIHSATAGGGMSPPASSIELCYQAARSTLLYIRRVQNCIIPETFWIYFQYLTTAVLALYRRLLVASDVSQVREDVQILEDTAGIFARLSTTNAERGNFFAPYKIAENFVSKITALAKESIMRSPLNGSTQEDRET</sequence>
<keyword evidence="8" id="KW-1185">Reference proteome</keyword>
<dbReference type="PANTHER" id="PTHR46910">
    <property type="entry name" value="TRANSCRIPTION FACTOR PDR1"/>
    <property type="match status" value="1"/>
</dbReference>
<proteinExistence type="predicted"/>
<dbReference type="PROSITE" id="PS00463">
    <property type="entry name" value="ZN2_CY6_FUNGAL_1"/>
    <property type="match status" value="1"/>
</dbReference>
<dbReference type="KEGG" id="ani:ANIA_09516"/>
<dbReference type="AlphaFoldDB" id="C8VS80"/>
<dbReference type="GO" id="GO:0043565">
    <property type="term" value="F:sequence-specific DNA binding"/>
    <property type="evidence" value="ECO:0000318"/>
    <property type="project" value="GO_Central"/>
</dbReference>
<dbReference type="InterPro" id="IPR036864">
    <property type="entry name" value="Zn2-C6_fun-type_DNA-bd_sf"/>
</dbReference>
<dbReference type="Gene3D" id="4.10.240.10">
    <property type="entry name" value="Zn(2)-C6 fungal-type DNA-binding domain"/>
    <property type="match status" value="1"/>
</dbReference>
<dbReference type="GO" id="GO:0008270">
    <property type="term" value="F:zinc ion binding"/>
    <property type="evidence" value="ECO:0007669"/>
    <property type="project" value="InterPro"/>
</dbReference>
<dbReference type="CDD" id="cd00067">
    <property type="entry name" value="GAL4"/>
    <property type="match status" value="1"/>
</dbReference>
<dbReference type="OrthoDB" id="4116913at2759"/>
<dbReference type="SUPFAM" id="SSF57701">
    <property type="entry name" value="Zn2/Cys6 DNA-binding domain"/>
    <property type="match status" value="1"/>
</dbReference>
<protein>
    <submittedName>
        <fullName evidence="7">Zn(II)2Cys6 transcription factor (Eurofung)</fullName>
    </submittedName>
</protein>
<dbReference type="InterPro" id="IPR007219">
    <property type="entry name" value="XnlR_reg_dom"/>
</dbReference>
<dbReference type="OMA" id="WIHAQFI"/>
<dbReference type="CDD" id="cd12148">
    <property type="entry name" value="fungal_TF_MHR"/>
    <property type="match status" value="1"/>
</dbReference>
<dbReference type="GO" id="GO:0000981">
    <property type="term" value="F:DNA-binding transcription factor activity, RNA polymerase II-specific"/>
    <property type="evidence" value="ECO:0000318"/>
    <property type="project" value="GO_Central"/>
</dbReference>
<dbReference type="PROSITE" id="PS50048">
    <property type="entry name" value="ZN2_CY6_FUNGAL_2"/>
    <property type="match status" value="1"/>
</dbReference>
<gene>
    <name evidence="7" type="ORF">ANIA_09516</name>
</gene>
<keyword evidence="5" id="KW-0539">Nucleus</keyword>
<dbReference type="InterPro" id="IPR050987">
    <property type="entry name" value="AtrR-like"/>
</dbReference>